<sequence length="125" mass="14264">MDTTVLQGGKWFSDLVHKYVENGQWVLTQSLFYFGTADPVIVPAGFRTDLDSVPRVPVVYAAFKGRAVRAAVVHDYLYASQQGKRFADQTFLKAMKHEGVPARWRYPIYWAVVLFGGSIYERKRS</sequence>
<comment type="caution">
    <text evidence="1">The sequence shown here is derived from an EMBL/GenBank/DDBJ whole genome shotgun (WGS) entry which is preliminary data.</text>
</comment>
<dbReference type="Pfam" id="PF07087">
    <property type="entry name" value="DUF1353"/>
    <property type="match status" value="1"/>
</dbReference>
<dbReference type="Proteomes" id="UP000469950">
    <property type="component" value="Unassembled WGS sequence"/>
</dbReference>
<dbReference type="AlphaFoldDB" id="A0A833JR25"/>
<accession>A0A833JR25</accession>
<protein>
    <recommendedName>
        <fullName evidence="3">DUF1353 domain-containing protein</fullName>
    </recommendedName>
</protein>
<evidence type="ECO:0008006" key="3">
    <source>
        <dbReference type="Google" id="ProtNLM"/>
    </source>
</evidence>
<reference evidence="1 2" key="1">
    <citation type="submission" date="2019-10" db="EMBL/GenBank/DDBJ databases">
        <title>Draft genome sequence of Marinobacter hydrocarbonoclasticus NCT7M from the microbiome of the marine copepod.</title>
        <authorList>
            <person name="Nuttall R."/>
            <person name="Sharma G."/>
            <person name="Moisander P."/>
        </authorList>
    </citation>
    <scope>NUCLEOTIDE SEQUENCE [LARGE SCALE GENOMIC DNA]</scope>
    <source>
        <strain evidence="1 2">NCT7M</strain>
    </source>
</reference>
<proteinExistence type="predicted"/>
<name>A0A833JR25_MARNT</name>
<dbReference type="EMBL" id="WBMP01000005">
    <property type="protein sequence ID" value="KAE8546133.1"/>
    <property type="molecule type" value="Genomic_DNA"/>
</dbReference>
<organism evidence="1 2">
    <name type="scientific">Marinobacter nauticus</name>
    <name type="common">Marinobacter hydrocarbonoclasticus</name>
    <name type="synonym">Marinobacter aquaeolei</name>
    <dbReference type="NCBI Taxonomy" id="2743"/>
    <lineage>
        <taxon>Bacteria</taxon>
        <taxon>Pseudomonadati</taxon>
        <taxon>Pseudomonadota</taxon>
        <taxon>Gammaproteobacteria</taxon>
        <taxon>Pseudomonadales</taxon>
        <taxon>Marinobacteraceae</taxon>
        <taxon>Marinobacter</taxon>
    </lineage>
</organism>
<dbReference type="RefSeq" id="WP_153740370.1">
    <property type="nucleotide sequence ID" value="NZ_WBMP01000005.1"/>
</dbReference>
<evidence type="ECO:0000313" key="1">
    <source>
        <dbReference type="EMBL" id="KAE8546133.1"/>
    </source>
</evidence>
<dbReference type="InterPro" id="IPR010767">
    <property type="entry name" value="Phage_CGC-2007_Cje0229"/>
</dbReference>
<evidence type="ECO:0000313" key="2">
    <source>
        <dbReference type="Proteomes" id="UP000469950"/>
    </source>
</evidence>
<gene>
    <name evidence="1" type="ORF">F6453_1379</name>
</gene>